<evidence type="ECO:0000256" key="2">
    <source>
        <dbReference type="ARBA" id="ARBA00005648"/>
    </source>
</evidence>
<evidence type="ECO:0000259" key="7">
    <source>
        <dbReference type="Pfam" id="PF07970"/>
    </source>
</evidence>
<evidence type="ECO:0000259" key="8">
    <source>
        <dbReference type="Pfam" id="PF13850"/>
    </source>
</evidence>
<protein>
    <recommendedName>
        <fullName evidence="10">Endoplasmic reticulum vesicle transporter C-terminal domain-containing protein</fullName>
    </recommendedName>
</protein>
<dbReference type="GO" id="GO:0030134">
    <property type="term" value="C:COPII-coated ER to Golgi transport vesicle"/>
    <property type="evidence" value="ECO:0007669"/>
    <property type="project" value="TreeGrafter"/>
</dbReference>
<feature type="domain" description="Endoplasmic reticulum vesicle transporter C-terminal" evidence="7">
    <location>
        <begin position="196"/>
        <end position="367"/>
    </location>
</feature>
<evidence type="ECO:0000256" key="4">
    <source>
        <dbReference type="ARBA" id="ARBA00022989"/>
    </source>
</evidence>
<dbReference type="AlphaFoldDB" id="A0A0H5QIX2"/>
<dbReference type="Pfam" id="PF13850">
    <property type="entry name" value="ERGIC_N"/>
    <property type="match status" value="1"/>
</dbReference>
<dbReference type="PANTHER" id="PTHR10984">
    <property type="entry name" value="ENDOPLASMIC RETICULUM-GOLGI INTERMEDIATE COMPARTMENT PROTEIN"/>
    <property type="match status" value="1"/>
</dbReference>
<comment type="subcellular location">
    <subcellularLocation>
        <location evidence="1">Membrane</location>
        <topology evidence="1">Multi-pass membrane protein</topology>
    </subcellularLocation>
</comment>
<sequence>MEHLANGRGWSGTYSYRSPGRSYIGPCRPVPHLPSNDTNLSLPHHCPKPPHYLFLSRCIVIIQMSFIRGLKRFDVYREVPSDLTEPTVAGASISIFAFVIIGILFLSEFFSFLSTETVNTMFVDPSPDGHQMTLAVNMDISMLALPCSILSVDVQDVMGSHQTDVGGELVKTRLDHHGNPKLEPFSALGLTFAGAKEYIGEGCRVHGSVYVKKVPGNFHLSAHAHYELADVYFSDQHPMNCSHIIHHLSYGEQVQVSGTISAFNPLDGVSRVVKEDGAESVHTTSFEYYIKVVPTIYKELSGRITRTFQFTANSNSLEGHFQIPAIYFRYDLSPITVQFTQRRMAFLHFLVQLCAIIGGVFSTAQLISHFSNKSLHHMMKKARQGKLG</sequence>
<dbReference type="InterPro" id="IPR012936">
    <property type="entry name" value="Erv_C"/>
</dbReference>
<reference evidence="9" key="1">
    <citation type="submission" date="2015-04" db="EMBL/GenBank/DDBJ databases">
        <title>The genome sequence of the plant pathogenic Rhizarian Plasmodiophora brassicae reveals insights in its biotrophic life cycle and the origin of chitin synthesis.</title>
        <authorList>
            <person name="Schwelm A."/>
            <person name="Fogelqvist J."/>
            <person name="Knaust A."/>
            <person name="Julke S."/>
            <person name="Lilja T."/>
            <person name="Dhandapani V."/>
            <person name="Bonilla-Rosso G."/>
            <person name="Karlsson M."/>
            <person name="Shevchenko A."/>
            <person name="Choi S.R."/>
            <person name="Kim H.G."/>
            <person name="Park J.Y."/>
            <person name="Lim Y.P."/>
            <person name="Ludwig-Muller J."/>
            <person name="Dixelius C."/>
        </authorList>
    </citation>
    <scope>NUCLEOTIDE SEQUENCE</scope>
    <source>
        <tissue evidence="9">Potato root galls</tissue>
    </source>
</reference>
<keyword evidence="5 6" id="KW-0472">Membrane</keyword>
<dbReference type="GO" id="GO:0016020">
    <property type="term" value="C:membrane"/>
    <property type="evidence" value="ECO:0007669"/>
    <property type="project" value="UniProtKB-SubCell"/>
</dbReference>
<organism evidence="9">
    <name type="scientific">Spongospora subterranea</name>
    <dbReference type="NCBI Taxonomy" id="70186"/>
    <lineage>
        <taxon>Eukaryota</taxon>
        <taxon>Sar</taxon>
        <taxon>Rhizaria</taxon>
        <taxon>Endomyxa</taxon>
        <taxon>Phytomyxea</taxon>
        <taxon>Plasmodiophorida</taxon>
        <taxon>Plasmodiophoridae</taxon>
        <taxon>Spongospora</taxon>
    </lineage>
</organism>
<name>A0A0H5QIX2_9EUKA</name>
<keyword evidence="4 6" id="KW-1133">Transmembrane helix</keyword>
<proteinExistence type="inferred from homology"/>
<keyword evidence="3 6" id="KW-0812">Transmembrane</keyword>
<feature type="domain" description="Endoplasmic reticulum vesicle transporter N-terminal" evidence="8">
    <location>
        <begin position="70"/>
        <end position="162"/>
    </location>
</feature>
<accession>A0A0H5QIX2</accession>
<feature type="transmembrane region" description="Helical" evidence="6">
    <location>
        <begin position="88"/>
        <end position="112"/>
    </location>
</feature>
<evidence type="ECO:0000256" key="3">
    <source>
        <dbReference type="ARBA" id="ARBA00022692"/>
    </source>
</evidence>
<evidence type="ECO:0000313" key="9">
    <source>
        <dbReference type="EMBL" id="CRZ01597.1"/>
    </source>
</evidence>
<evidence type="ECO:0000256" key="1">
    <source>
        <dbReference type="ARBA" id="ARBA00004141"/>
    </source>
</evidence>
<dbReference type="InterPro" id="IPR039542">
    <property type="entry name" value="Erv_N"/>
</dbReference>
<dbReference type="Pfam" id="PF07970">
    <property type="entry name" value="COPIIcoated_ERV"/>
    <property type="match status" value="1"/>
</dbReference>
<evidence type="ECO:0008006" key="10">
    <source>
        <dbReference type="Google" id="ProtNLM"/>
    </source>
</evidence>
<dbReference type="InterPro" id="IPR045888">
    <property type="entry name" value="Erv"/>
</dbReference>
<evidence type="ECO:0000256" key="5">
    <source>
        <dbReference type="ARBA" id="ARBA00023136"/>
    </source>
</evidence>
<dbReference type="EMBL" id="HACM01001155">
    <property type="protein sequence ID" value="CRZ01597.1"/>
    <property type="molecule type" value="Transcribed_RNA"/>
</dbReference>
<comment type="similarity">
    <text evidence="2">Belongs to the ERGIC family.</text>
</comment>
<feature type="transmembrane region" description="Helical" evidence="6">
    <location>
        <begin position="345"/>
        <end position="367"/>
    </location>
</feature>
<evidence type="ECO:0000256" key="6">
    <source>
        <dbReference type="SAM" id="Phobius"/>
    </source>
</evidence>
<dbReference type="GO" id="GO:0005783">
    <property type="term" value="C:endoplasmic reticulum"/>
    <property type="evidence" value="ECO:0007669"/>
    <property type="project" value="TreeGrafter"/>
</dbReference>
<dbReference type="PANTHER" id="PTHR10984:SF25">
    <property type="entry name" value="ENDOPLASMIC RETICULUM-GOLGI INTERMEDIATE COMPARTMENT PROTEIN 3"/>
    <property type="match status" value="1"/>
</dbReference>